<keyword evidence="4 6" id="KW-1133">Transmembrane helix</keyword>
<evidence type="ECO:0000256" key="7">
    <source>
        <dbReference type="SAM" id="MobiDB-lite"/>
    </source>
</evidence>
<evidence type="ECO:0000256" key="5">
    <source>
        <dbReference type="ARBA" id="ARBA00023136"/>
    </source>
</evidence>
<evidence type="ECO:0000256" key="2">
    <source>
        <dbReference type="ARBA" id="ARBA00009190"/>
    </source>
</evidence>
<comment type="similarity">
    <text evidence="2 6">Belongs to the GDT1 family.</text>
</comment>
<dbReference type="PANTHER" id="PTHR12608:SF1">
    <property type="entry name" value="TRANSMEMBRANE PROTEIN 165"/>
    <property type="match status" value="1"/>
</dbReference>
<dbReference type="AlphaFoldDB" id="V8R3E7"/>
<dbReference type="EMBL" id="AYMZ01000010">
    <property type="protein sequence ID" value="ETF05769.1"/>
    <property type="molecule type" value="Genomic_DNA"/>
</dbReference>
<protein>
    <recommendedName>
        <fullName evidence="6">GDT1 family protein</fullName>
    </recommendedName>
</protein>
<dbReference type="Pfam" id="PF01169">
    <property type="entry name" value="GDT1"/>
    <property type="match status" value="2"/>
</dbReference>
<feature type="transmembrane region" description="Helical" evidence="6">
    <location>
        <begin position="216"/>
        <end position="233"/>
    </location>
</feature>
<keyword evidence="5 6" id="KW-0472">Membrane</keyword>
<dbReference type="eggNOG" id="COG2119">
    <property type="taxonomic scope" value="Bacteria"/>
</dbReference>
<keyword evidence="3 6" id="KW-0812">Transmembrane</keyword>
<name>V8R3E7_9PSED</name>
<evidence type="ECO:0000256" key="1">
    <source>
        <dbReference type="ARBA" id="ARBA00004141"/>
    </source>
</evidence>
<feature type="transmembrane region" description="Helical" evidence="6">
    <location>
        <begin position="83"/>
        <end position="106"/>
    </location>
</feature>
<accession>V8R3E7</accession>
<feature type="transmembrane region" description="Helical" evidence="6">
    <location>
        <begin position="112"/>
        <end position="131"/>
    </location>
</feature>
<dbReference type="GO" id="GO:0046873">
    <property type="term" value="F:metal ion transmembrane transporter activity"/>
    <property type="evidence" value="ECO:0007669"/>
    <property type="project" value="InterPro"/>
</dbReference>
<evidence type="ECO:0000256" key="3">
    <source>
        <dbReference type="ARBA" id="ARBA00022692"/>
    </source>
</evidence>
<dbReference type="PANTHER" id="PTHR12608">
    <property type="entry name" value="TRANSMEMBRANE PROTEIN HTP-1 RELATED"/>
    <property type="match status" value="1"/>
</dbReference>
<sequence length="239" mass="25394">MAYATQASAPDGSQGLTRPMTRTPYPGREGCTCHSRVDPPLRKSLMLDSLLVPTAIVALAEIGDKTQLLALILAARFRKPWPIIAGIVAATLANHAAAGAVGAWVGSFFSDAVLHWILAASFAATALWTLVPDKMDDDEASTARKFGPFLTTLIAFFLAEIGDKTQIATVMLAAQYPELWLVIIGTTVGMLIANVPVVLAGNFAAEKLPLTLIRRLAASAFMILAIVAVYKAMQSSGWV</sequence>
<reference evidence="8" key="1">
    <citation type="journal article" date="2014" name="Genome Announc.">
        <title>Draft Genome Sequence of Pseudomonas moraviensis R28-S.</title>
        <authorList>
            <person name="Hunter S.S."/>
            <person name="Yano H."/>
            <person name="Loftie-Eaton W."/>
            <person name="Hughes J."/>
            <person name="De Gelder L."/>
            <person name="Stragier P."/>
            <person name="De Vos P."/>
            <person name="Settles M.L."/>
            <person name="Top E.M."/>
        </authorList>
    </citation>
    <scope>NUCLEOTIDE SEQUENCE [LARGE SCALE GENOMIC DNA]</scope>
    <source>
        <strain evidence="8">R28-S</strain>
    </source>
</reference>
<feature type="transmembrane region" description="Helical" evidence="6">
    <location>
        <begin position="179"/>
        <end position="204"/>
    </location>
</feature>
<evidence type="ECO:0000256" key="4">
    <source>
        <dbReference type="ARBA" id="ARBA00022989"/>
    </source>
</evidence>
<dbReference type="GO" id="GO:0016020">
    <property type="term" value="C:membrane"/>
    <property type="evidence" value="ECO:0007669"/>
    <property type="project" value="UniProtKB-SubCell"/>
</dbReference>
<dbReference type="InterPro" id="IPR001727">
    <property type="entry name" value="GDT1-like"/>
</dbReference>
<gene>
    <name evidence="8" type="ORF">PMO01_22555</name>
</gene>
<evidence type="ECO:0000313" key="8">
    <source>
        <dbReference type="EMBL" id="ETF05769.1"/>
    </source>
</evidence>
<dbReference type="PATRIC" id="fig|1395516.4.peg.4582"/>
<comment type="subcellular location">
    <subcellularLocation>
        <location evidence="1 6">Membrane</location>
        <topology evidence="1 6">Multi-pass membrane protein</topology>
    </subcellularLocation>
</comment>
<dbReference type="Proteomes" id="UP000024771">
    <property type="component" value="Chromosome"/>
</dbReference>
<dbReference type="HOGENOM" id="CLU_040186_2_1_6"/>
<organism evidence="8">
    <name type="scientific">Pseudomonas moraviensis R28-S</name>
    <dbReference type="NCBI Taxonomy" id="1395516"/>
    <lineage>
        <taxon>Bacteria</taxon>
        <taxon>Pseudomonadati</taxon>
        <taxon>Pseudomonadota</taxon>
        <taxon>Gammaproteobacteria</taxon>
        <taxon>Pseudomonadales</taxon>
        <taxon>Pseudomonadaceae</taxon>
        <taxon>Pseudomonas</taxon>
    </lineage>
</organism>
<evidence type="ECO:0000256" key="6">
    <source>
        <dbReference type="RuleBase" id="RU365102"/>
    </source>
</evidence>
<feature type="transmembrane region" description="Helical" evidence="6">
    <location>
        <begin position="143"/>
        <end position="159"/>
    </location>
</feature>
<comment type="caution">
    <text evidence="8">The sequence shown here is derived from an EMBL/GenBank/DDBJ whole genome shotgun (WGS) entry which is preliminary data.</text>
</comment>
<feature type="region of interest" description="Disordered" evidence="7">
    <location>
        <begin position="1"/>
        <end position="29"/>
    </location>
</feature>
<proteinExistence type="inferred from homology"/>